<dbReference type="Proteomes" id="UP000037136">
    <property type="component" value="Unassembled WGS sequence"/>
</dbReference>
<dbReference type="Pfam" id="PF00271">
    <property type="entry name" value="Helicase_C"/>
    <property type="match status" value="1"/>
</dbReference>
<dbReference type="PROSITE" id="PS51194">
    <property type="entry name" value="HELICASE_CTER"/>
    <property type="match status" value="1"/>
</dbReference>
<dbReference type="CDD" id="cd18793">
    <property type="entry name" value="SF2_C_SNF"/>
    <property type="match status" value="1"/>
</dbReference>
<reference evidence="6 7" key="1">
    <citation type="journal article" date="2015" name="BMC Genomics">
        <title>Gene expression during zombie ant biting behavior reflects the complexity underlying fungal parasitic behavioral manipulation.</title>
        <authorList>
            <person name="de Bekker C."/>
            <person name="Ohm R.A."/>
            <person name="Loreto R.G."/>
            <person name="Sebastian A."/>
            <person name="Albert I."/>
            <person name="Merrow M."/>
            <person name="Brachmann A."/>
            <person name="Hughes D.P."/>
        </authorList>
    </citation>
    <scope>NUCLEOTIDE SEQUENCE [LARGE SCALE GENOMIC DNA]</scope>
    <source>
        <strain evidence="6 7">SC16a</strain>
    </source>
</reference>
<dbReference type="GO" id="GO:0016787">
    <property type="term" value="F:hydrolase activity"/>
    <property type="evidence" value="ECO:0007669"/>
    <property type="project" value="UniProtKB-KW"/>
</dbReference>
<gene>
    <name evidence="6" type="ORF">XA68_10152</name>
</gene>
<dbReference type="AlphaFoldDB" id="A0A2A9P363"/>
<reference evidence="6 7" key="2">
    <citation type="journal article" date="2017" name="Sci. Rep.">
        <title>Ant-infecting Ophiocordyceps genomes reveal a high diversity of potential behavioral manipulation genes and a possible major role for enterotoxins.</title>
        <authorList>
            <person name="de Bekker C."/>
            <person name="Ohm R.A."/>
            <person name="Evans H.C."/>
            <person name="Brachmann A."/>
            <person name="Hughes D.P."/>
        </authorList>
    </citation>
    <scope>NUCLEOTIDE SEQUENCE [LARGE SCALE GENOMIC DNA]</scope>
    <source>
        <strain evidence="6 7">SC16a</strain>
    </source>
</reference>
<protein>
    <recommendedName>
        <fullName evidence="5">Helicase C-terminal domain-containing protein</fullName>
    </recommendedName>
</protein>
<dbReference type="Gene3D" id="3.40.50.10810">
    <property type="entry name" value="Tandem AAA-ATPase domain"/>
    <property type="match status" value="1"/>
</dbReference>
<feature type="region of interest" description="Disordered" evidence="4">
    <location>
        <begin position="1086"/>
        <end position="1116"/>
    </location>
</feature>
<feature type="compositionally biased region" description="Basic and acidic residues" evidence="4">
    <location>
        <begin position="1087"/>
        <end position="1096"/>
    </location>
</feature>
<proteinExistence type="predicted"/>
<dbReference type="PANTHER" id="PTHR45626">
    <property type="entry name" value="TRANSCRIPTION TERMINATION FACTOR 2-RELATED"/>
    <property type="match status" value="1"/>
</dbReference>
<evidence type="ECO:0000259" key="5">
    <source>
        <dbReference type="PROSITE" id="PS51194"/>
    </source>
</evidence>
<dbReference type="GO" id="GO:0005524">
    <property type="term" value="F:ATP binding"/>
    <property type="evidence" value="ECO:0007669"/>
    <property type="project" value="UniProtKB-KW"/>
</dbReference>
<dbReference type="InterPro" id="IPR038718">
    <property type="entry name" value="SNF2-like_sf"/>
</dbReference>
<dbReference type="OrthoDB" id="2801544at2759"/>
<dbReference type="SUPFAM" id="SSF52540">
    <property type="entry name" value="P-loop containing nucleoside triphosphate hydrolases"/>
    <property type="match status" value="2"/>
</dbReference>
<keyword evidence="2" id="KW-0378">Hydrolase</keyword>
<dbReference type="Gene3D" id="3.40.50.300">
    <property type="entry name" value="P-loop containing nucleotide triphosphate hydrolases"/>
    <property type="match status" value="1"/>
</dbReference>
<dbReference type="GO" id="GO:0006281">
    <property type="term" value="P:DNA repair"/>
    <property type="evidence" value="ECO:0007669"/>
    <property type="project" value="TreeGrafter"/>
</dbReference>
<evidence type="ECO:0000256" key="1">
    <source>
        <dbReference type="ARBA" id="ARBA00022741"/>
    </source>
</evidence>
<evidence type="ECO:0000256" key="2">
    <source>
        <dbReference type="ARBA" id="ARBA00022801"/>
    </source>
</evidence>
<dbReference type="InterPro" id="IPR000330">
    <property type="entry name" value="SNF2_N"/>
</dbReference>
<dbReference type="STRING" id="268505.A0A2A9P363"/>
<dbReference type="InterPro" id="IPR050628">
    <property type="entry name" value="SNF2_RAD54_helicase_TF"/>
</dbReference>
<feature type="compositionally biased region" description="Basic and acidic residues" evidence="4">
    <location>
        <begin position="809"/>
        <end position="819"/>
    </location>
</feature>
<accession>A0A2A9P363</accession>
<evidence type="ECO:0000313" key="7">
    <source>
        <dbReference type="Proteomes" id="UP000037136"/>
    </source>
</evidence>
<dbReference type="PANTHER" id="PTHR45626:SF51">
    <property type="entry name" value="SNF2-RELATED DOMAIN-CONTAINING PROTEIN"/>
    <property type="match status" value="1"/>
</dbReference>
<evidence type="ECO:0000256" key="4">
    <source>
        <dbReference type="SAM" id="MobiDB-lite"/>
    </source>
</evidence>
<dbReference type="EMBL" id="LAZP02001010">
    <property type="protein sequence ID" value="PFH55302.1"/>
    <property type="molecule type" value="Genomic_DNA"/>
</dbReference>
<dbReference type="InterPro" id="IPR027417">
    <property type="entry name" value="P-loop_NTPase"/>
</dbReference>
<keyword evidence="1" id="KW-0547">Nucleotide-binding</keyword>
<evidence type="ECO:0000256" key="3">
    <source>
        <dbReference type="ARBA" id="ARBA00022840"/>
    </source>
</evidence>
<comment type="caution">
    <text evidence="6">The sequence shown here is derived from an EMBL/GenBank/DDBJ whole genome shotgun (WGS) entry which is preliminary data.</text>
</comment>
<dbReference type="InterPro" id="IPR001650">
    <property type="entry name" value="Helicase_C-like"/>
</dbReference>
<keyword evidence="3" id="KW-0067">ATP-binding</keyword>
<dbReference type="GO" id="GO:0008094">
    <property type="term" value="F:ATP-dependent activity, acting on DNA"/>
    <property type="evidence" value="ECO:0007669"/>
    <property type="project" value="TreeGrafter"/>
</dbReference>
<evidence type="ECO:0000313" key="6">
    <source>
        <dbReference type="EMBL" id="PFH55302.1"/>
    </source>
</evidence>
<name>A0A2A9P363_OPHUN</name>
<feature type="domain" description="Helicase C-terminal" evidence="5">
    <location>
        <begin position="872"/>
        <end position="1032"/>
    </location>
</feature>
<feature type="region of interest" description="Disordered" evidence="4">
    <location>
        <begin position="800"/>
        <end position="837"/>
    </location>
</feature>
<dbReference type="SMART" id="SM00487">
    <property type="entry name" value="DEXDc"/>
    <property type="match status" value="1"/>
</dbReference>
<dbReference type="InterPro" id="IPR049730">
    <property type="entry name" value="SNF2/RAD54-like_C"/>
</dbReference>
<organism evidence="6 7">
    <name type="scientific">Ophiocordyceps unilateralis</name>
    <name type="common">Zombie-ant fungus</name>
    <name type="synonym">Torrubia unilateralis</name>
    <dbReference type="NCBI Taxonomy" id="268505"/>
    <lineage>
        <taxon>Eukaryota</taxon>
        <taxon>Fungi</taxon>
        <taxon>Dikarya</taxon>
        <taxon>Ascomycota</taxon>
        <taxon>Pezizomycotina</taxon>
        <taxon>Sordariomycetes</taxon>
        <taxon>Hypocreomycetidae</taxon>
        <taxon>Hypocreales</taxon>
        <taxon>Ophiocordycipitaceae</taxon>
        <taxon>Ophiocordyceps</taxon>
    </lineage>
</organism>
<dbReference type="InterPro" id="IPR014001">
    <property type="entry name" value="Helicase_ATP-bd"/>
</dbReference>
<dbReference type="Pfam" id="PF00176">
    <property type="entry name" value="SNF2-rel_dom"/>
    <property type="match status" value="1"/>
</dbReference>
<sequence length="1116" mass="125096">MQPARHHYIPAGCLPFTRNEADRKKKAWKMLGLVMQRYCDDWTDFRRPPAPETEPPALGRDLPQNLQEAVLTSKCYKTLNLLFQAGWVDLQMRFDPNSFTATIRVYLLPDDTCNQWIDRSNPKHKNKRAQLLRSLDYTKEAWEGQSVPSSAGFLSTSFGDESLLQLFNKIQSPNPEPELIKEAHVQDAMRDLIDSAVSGLTTELYPYQRRSAALMLQKETQPGTSPDPRLTPVMDQTGKPYYLDTVAGTVRVEPVFYDGVSGGILAEEMGAGKTLICLALILATKDFPTKAPDFYACKEPPTRKTVAPLTEMAAQCAVRNAVPWKPYFENWKTQCGLEFSRCIDVLKQYPACYIRSTTEPKSRPNREVRALLTAYSRRSPEPDCVKAKTRTQTIHLSSASIVIAPNNLVAQWKSEIEKHTTGLSLVVLVKNDALPPVDELRDYDIVLFSQSRFERIDLCSFSSVHFKRCIVDEGHKLGNSNLNHQSHLSLALGSLHVSARWIVTGTPSHGLFGVEAAPDQAGQMASETSMEMEKKDIQRLGAMASVYLGARPWARTAEAGDEWARWDNYLLLPKHNPRSYGRWDCLKSTLNSLIIRHRLAVVSELLPPVDEKIVMLDGSYQDRLSLNIFAMMIIFNSVQSERKDRDYFFHPRQRKSLLQMVHNLKQTTFFGGSFFSSEEIATAVETAEQFLVEGKVGISAKDETLLRKAIELGHLAVKNRLRGLSHSFHEIPVLVEEFPGNAGRTWSLDGESGDYVCTSASLLSSVQRIVHNALGEAEKLNTLLNGGLAQKGKNEVEKMATAQQPNAARDGKTTKKAERLAGNTKLGSEGRRKKRSHGLGAVTAKQTFALDSLPAALQATRMVSTASAKLSYLVDSISRHQQQEKMIVFYENESTAWYLASVLDVLQIQYLIYAKGLKTERSRQYIDTFHQDAIFRVLLMDLSQAAFGLDMREASRIYFINPVLNPQVEAQAIGRLRRISQQKPVAVETLVLRDSIDEVILERKKHMSQAEHQQAKSMLDIQPIYNWIKKVKVVQLPDIDDEDKDGASQMAALHMPQPVFGQGSKGKGDDVCVEAAVSARTLRALKRSRDGISRGGEEDDGVSRPARRVRLAAPWP</sequence>
<keyword evidence="7" id="KW-1185">Reference proteome</keyword>
<dbReference type="GO" id="GO:0005634">
    <property type="term" value="C:nucleus"/>
    <property type="evidence" value="ECO:0007669"/>
    <property type="project" value="TreeGrafter"/>
</dbReference>